<organism evidence="7 8">
    <name type="scientific">Teratosphaeria nubilosa</name>
    <dbReference type="NCBI Taxonomy" id="161662"/>
    <lineage>
        <taxon>Eukaryota</taxon>
        <taxon>Fungi</taxon>
        <taxon>Dikarya</taxon>
        <taxon>Ascomycota</taxon>
        <taxon>Pezizomycotina</taxon>
        <taxon>Dothideomycetes</taxon>
        <taxon>Dothideomycetidae</taxon>
        <taxon>Mycosphaerellales</taxon>
        <taxon>Teratosphaeriaceae</taxon>
        <taxon>Teratosphaeria</taxon>
    </lineage>
</organism>
<evidence type="ECO:0000256" key="3">
    <source>
        <dbReference type="ARBA" id="ARBA00022692"/>
    </source>
</evidence>
<keyword evidence="5 6" id="KW-0472">Membrane</keyword>
<dbReference type="GO" id="GO:0016020">
    <property type="term" value="C:membrane"/>
    <property type="evidence" value="ECO:0007669"/>
    <property type="project" value="UniProtKB-SubCell"/>
</dbReference>
<gene>
    <name evidence="7" type="ORF">EJ03DRAFT_245156</name>
</gene>
<feature type="transmembrane region" description="Helical" evidence="6">
    <location>
        <begin position="12"/>
        <end position="34"/>
    </location>
</feature>
<feature type="non-terminal residue" evidence="7">
    <location>
        <position position="1"/>
    </location>
</feature>
<evidence type="ECO:0000256" key="5">
    <source>
        <dbReference type="ARBA" id="ARBA00023136"/>
    </source>
</evidence>
<dbReference type="InterPro" id="IPR002293">
    <property type="entry name" value="AA/rel_permease1"/>
</dbReference>
<dbReference type="Proteomes" id="UP000799436">
    <property type="component" value="Unassembled WGS sequence"/>
</dbReference>
<feature type="non-terminal residue" evidence="7">
    <location>
        <position position="86"/>
    </location>
</feature>
<keyword evidence="4 6" id="KW-1133">Transmembrane helix</keyword>
<dbReference type="PANTHER" id="PTHR45649:SF14">
    <property type="entry name" value="GABA PERMEASE"/>
    <property type="match status" value="1"/>
</dbReference>
<dbReference type="OrthoDB" id="2417308at2759"/>
<evidence type="ECO:0000256" key="6">
    <source>
        <dbReference type="SAM" id="Phobius"/>
    </source>
</evidence>
<protein>
    <recommendedName>
        <fullName evidence="9">Amino acid permease/ SLC12A domain-containing protein</fullName>
    </recommendedName>
</protein>
<accession>A0A6G1LKZ4</accession>
<sequence length="86" mass="9136">RAGQSPTLKRNSGFWTILGLTASMMCTWEPVFFANATAMENGGPVTLVYGFIYASLGAATTALSLGEMASMYPTSGGQYHWCAMIA</sequence>
<dbReference type="EMBL" id="ML995810">
    <property type="protein sequence ID" value="KAF2773611.1"/>
    <property type="molecule type" value="Genomic_DNA"/>
</dbReference>
<name>A0A6G1LKZ4_9PEZI</name>
<dbReference type="AlphaFoldDB" id="A0A6G1LKZ4"/>
<evidence type="ECO:0000256" key="4">
    <source>
        <dbReference type="ARBA" id="ARBA00022989"/>
    </source>
</evidence>
<proteinExistence type="predicted"/>
<reference evidence="7" key="1">
    <citation type="journal article" date="2020" name="Stud. Mycol.">
        <title>101 Dothideomycetes genomes: a test case for predicting lifestyles and emergence of pathogens.</title>
        <authorList>
            <person name="Haridas S."/>
            <person name="Albert R."/>
            <person name="Binder M."/>
            <person name="Bloem J."/>
            <person name="Labutti K."/>
            <person name="Salamov A."/>
            <person name="Andreopoulos B."/>
            <person name="Baker S."/>
            <person name="Barry K."/>
            <person name="Bills G."/>
            <person name="Bluhm B."/>
            <person name="Cannon C."/>
            <person name="Castanera R."/>
            <person name="Culley D."/>
            <person name="Daum C."/>
            <person name="Ezra D."/>
            <person name="Gonzalez J."/>
            <person name="Henrissat B."/>
            <person name="Kuo A."/>
            <person name="Liang C."/>
            <person name="Lipzen A."/>
            <person name="Lutzoni F."/>
            <person name="Magnuson J."/>
            <person name="Mondo S."/>
            <person name="Nolan M."/>
            <person name="Ohm R."/>
            <person name="Pangilinan J."/>
            <person name="Park H.-J."/>
            <person name="Ramirez L."/>
            <person name="Alfaro M."/>
            <person name="Sun H."/>
            <person name="Tritt A."/>
            <person name="Yoshinaga Y."/>
            <person name="Zwiers L.-H."/>
            <person name="Turgeon B."/>
            <person name="Goodwin S."/>
            <person name="Spatafora J."/>
            <person name="Crous P."/>
            <person name="Grigoriev I."/>
        </authorList>
    </citation>
    <scope>NUCLEOTIDE SEQUENCE</scope>
    <source>
        <strain evidence="7">CBS 116005</strain>
    </source>
</reference>
<evidence type="ECO:0000256" key="2">
    <source>
        <dbReference type="ARBA" id="ARBA00022448"/>
    </source>
</evidence>
<evidence type="ECO:0000256" key="1">
    <source>
        <dbReference type="ARBA" id="ARBA00004141"/>
    </source>
</evidence>
<feature type="transmembrane region" description="Helical" evidence="6">
    <location>
        <begin position="46"/>
        <end position="65"/>
    </location>
</feature>
<dbReference type="GO" id="GO:0022857">
    <property type="term" value="F:transmembrane transporter activity"/>
    <property type="evidence" value="ECO:0007669"/>
    <property type="project" value="InterPro"/>
</dbReference>
<dbReference type="Gene3D" id="1.20.1740.10">
    <property type="entry name" value="Amino acid/polyamine transporter I"/>
    <property type="match status" value="1"/>
</dbReference>
<evidence type="ECO:0000313" key="8">
    <source>
        <dbReference type="Proteomes" id="UP000799436"/>
    </source>
</evidence>
<keyword evidence="2" id="KW-0813">Transport</keyword>
<evidence type="ECO:0008006" key="9">
    <source>
        <dbReference type="Google" id="ProtNLM"/>
    </source>
</evidence>
<comment type="subcellular location">
    <subcellularLocation>
        <location evidence="1">Membrane</location>
        <topology evidence="1">Multi-pass membrane protein</topology>
    </subcellularLocation>
</comment>
<keyword evidence="8" id="KW-1185">Reference proteome</keyword>
<evidence type="ECO:0000313" key="7">
    <source>
        <dbReference type="EMBL" id="KAF2773611.1"/>
    </source>
</evidence>
<dbReference type="Pfam" id="PF13520">
    <property type="entry name" value="AA_permease_2"/>
    <property type="match status" value="1"/>
</dbReference>
<dbReference type="PANTHER" id="PTHR45649">
    <property type="entry name" value="AMINO-ACID PERMEASE BAT1"/>
    <property type="match status" value="1"/>
</dbReference>
<keyword evidence="3 6" id="KW-0812">Transmembrane</keyword>